<proteinExistence type="predicted"/>
<dbReference type="AlphaFoldDB" id="A0A9P6DY94"/>
<gene>
    <name evidence="1" type="ORF">BS47DRAFT_742198</name>
</gene>
<protein>
    <submittedName>
        <fullName evidence="1">Uncharacterized protein</fullName>
    </submittedName>
</protein>
<accession>A0A9P6DY94</accession>
<sequence length="146" mass="16654">MVYGCGDFTPKHMETIGVDVCKAFQHERRQNHNHTINETLHKFFAIKPNLMLETESQLPISRRQIHIGLHRAFSCLDVDYGRLDDSGSSRHSGYEAKEARHKAYDQSENSFVCSVRSATDTIGTLFDENETAQAMRVLRIGPEPIF</sequence>
<evidence type="ECO:0000313" key="1">
    <source>
        <dbReference type="EMBL" id="KAF9515724.1"/>
    </source>
</evidence>
<dbReference type="Gene3D" id="3.10.450.240">
    <property type="match status" value="1"/>
</dbReference>
<evidence type="ECO:0000313" key="2">
    <source>
        <dbReference type="Proteomes" id="UP000886523"/>
    </source>
</evidence>
<comment type="caution">
    <text evidence="1">The sequence shown here is derived from an EMBL/GenBank/DDBJ whole genome shotgun (WGS) entry which is preliminary data.</text>
</comment>
<keyword evidence="2" id="KW-1185">Reference proteome</keyword>
<dbReference type="Proteomes" id="UP000886523">
    <property type="component" value="Unassembled WGS sequence"/>
</dbReference>
<organism evidence="1 2">
    <name type="scientific">Hydnum rufescens UP504</name>
    <dbReference type="NCBI Taxonomy" id="1448309"/>
    <lineage>
        <taxon>Eukaryota</taxon>
        <taxon>Fungi</taxon>
        <taxon>Dikarya</taxon>
        <taxon>Basidiomycota</taxon>
        <taxon>Agaricomycotina</taxon>
        <taxon>Agaricomycetes</taxon>
        <taxon>Cantharellales</taxon>
        <taxon>Hydnaceae</taxon>
        <taxon>Hydnum</taxon>
    </lineage>
</organism>
<reference evidence="1" key="1">
    <citation type="journal article" date="2020" name="Nat. Commun.">
        <title>Large-scale genome sequencing of mycorrhizal fungi provides insights into the early evolution of symbiotic traits.</title>
        <authorList>
            <person name="Miyauchi S."/>
            <person name="Kiss E."/>
            <person name="Kuo A."/>
            <person name="Drula E."/>
            <person name="Kohler A."/>
            <person name="Sanchez-Garcia M."/>
            <person name="Morin E."/>
            <person name="Andreopoulos B."/>
            <person name="Barry K.W."/>
            <person name="Bonito G."/>
            <person name="Buee M."/>
            <person name="Carver A."/>
            <person name="Chen C."/>
            <person name="Cichocki N."/>
            <person name="Clum A."/>
            <person name="Culley D."/>
            <person name="Crous P.W."/>
            <person name="Fauchery L."/>
            <person name="Girlanda M."/>
            <person name="Hayes R.D."/>
            <person name="Keri Z."/>
            <person name="LaButti K."/>
            <person name="Lipzen A."/>
            <person name="Lombard V."/>
            <person name="Magnuson J."/>
            <person name="Maillard F."/>
            <person name="Murat C."/>
            <person name="Nolan M."/>
            <person name="Ohm R.A."/>
            <person name="Pangilinan J."/>
            <person name="Pereira M.F."/>
            <person name="Perotto S."/>
            <person name="Peter M."/>
            <person name="Pfister S."/>
            <person name="Riley R."/>
            <person name="Sitrit Y."/>
            <person name="Stielow J.B."/>
            <person name="Szollosi G."/>
            <person name="Zifcakova L."/>
            <person name="Stursova M."/>
            <person name="Spatafora J.W."/>
            <person name="Tedersoo L."/>
            <person name="Vaario L.M."/>
            <person name="Yamada A."/>
            <person name="Yan M."/>
            <person name="Wang P."/>
            <person name="Xu J."/>
            <person name="Bruns T."/>
            <person name="Baldrian P."/>
            <person name="Vilgalys R."/>
            <person name="Dunand C."/>
            <person name="Henrissat B."/>
            <person name="Grigoriev I.V."/>
            <person name="Hibbett D."/>
            <person name="Nagy L.G."/>
            <person name="Martin F.M."/>
        </authorList>
    </citation>
    <scope>NUCLEOTIDE SEQUENCE</scope>
    <source>
        <strain evidence="1">UP504</strain>
    </source>
</reference>
<dbReference type="OrthoDB" id="10265990at2759"/>
<dbReference type="EMBL" id="MU128947">
    <property type="protein sequence ID" value="KAF9515724.1"/>
    <property type="molecule type" value="Genomic_DNA"/>
</dbReference>
<name>A0A9P6DY94_9AGAM</name>